<dbReference type="SMART" id="SM00388">
    <property type="entry name" value="HisKA"/>
    <property type="match status" value="1"/>
</dbReference>
<evidence type="ECO:0000256" key="3">
    <source>
        <dbReference type="ARBA" id="ARBA00022553"/>
    </source>
</evidence>
<dbReference type="PRINTS" id="PR00344">
    <property type="entry name" value="BCTRLSENSOR"/>
</dbReference>
<reference evidence="12" key="1">
    <citation type="submission" date="2005-08" db="EMBL/GenBank/DDBJ databases">
        <title>Complete sequence of chromosome 2 of Ralstonia eutropha JMP134.</title>
        <authorList>
            <person name="Copeland A."/>
            <person name="Lucas S."/>
            <person name="Lapidus A."/>
            <person name="Barry K."/>
            <person name="Detter J.C."/>
            <person name="Glavina T."/>
            <person name="Hammon N."/>
            <person name="Israni S."/>
            <person name="Pitluck S."/>
            <person name="Goltsman E."/>
            <person name="Martinez M."/>
            <person name="Schmutz J."/>
            <person name="Larimer F."/>
            <person name="Land M."/>
            <person name="Lykidis A."/>
            <person name="Richardson P."/>
        </authorList>
    </citation>
    <scope>NUCLEOTIDE SEQUENCE [LARGE SCALE GENOMIC DNA]</scope>
    <source>
        <strain evidence="12">JMP134</strain>
    </source>
</reference>
<evidence type="ECO:0000313" key="12">
    <source>
        <dbReference type="EMBL" id="AAZ64289.1"/>
    </source>
</evidence>
<dbReference type="InterPro" id="IPR007890">
    <property type="entry name" value="CHASE2"/>
</dbReference>
<dbReference type="Gene3D" id="1.10.287.130">
    <property type="match status" value="1"/>
</dbReference>
<dbReference type="EMBL" id="CP000091">
    <property type="protein sequence ID" value="AAZ64289.1"/>
    <property type="molecule type" value="Genomic_DNA"/>
</dbReference>
<dbReference type="Gene3D" id="3.30.450.20">
    <property type="entry name" value="PAS domain"/>
    <property type="match status" value="1"/>
</dbReference>
<dbReference type="eggNOG" id="COG4252">
    <property type="taxonomic scope" value="Bacteria"/>
</dbReference>
<evidence type="ECO:0000256" key="7">
    <source>
        <dbReference type="ARBA" id="ARBA00022840"/>
    </source>
</evidence>
<dbReference type="InterPro" id="IPR017181">
    <property type="entry name" value="Sig_transdc_His_kin_CHASE2"/>
</dbReference>
<dbReference type="PROSITE" id="PS50113">
    <property type="entry name" value="PAC"/>
    <property type="match status" value="1"/>
</dbReference>
<dbReference type="InterPro" id="IPR036097">
    <property type="entry name" value="HisK_dim/P_sf"/>
</dbReference>
<evidence type="ECO:0000256" key="1">
    <source>
        <dbReference type="ARBA" id="ARBA00000085"/>
    </source>
</evidence>
<feature type="transmembrane region" description="Helical" evidence="9">
    <location>
        <begin position="316"/>
        <end position="336"/>
    </location>
</feature>
<dbReference type="Pfam" id="PF02518">
    <property type="entry name" value="HATPase_c"/>
    <property type="match status" value="1"/>
</dbReference>
<dbReference type="PANTHER" id="PTHR42878">
    <property type="entry name" value="TWO-COMPONENT HISTIDINE KINASE"/>
    <property type="match status" value="1"/>
</dbReference>
<keyword evidence="9" id="KW-0812">Transmembrane</keyword>
<dbReference type="AlphaFoldDB" id="Q46RE5"/>
<evidence type="ECO:0000256" key="8">
    <source>
        <dbReference type="ARBA" id="ARBA00023012"/>
    </source>
</evidence>
<dbReference type="InterPro" id="IPR005467">
    <property type="entry name" value="His_kinase_dom"/>
</dbReference>
<keyword evidence="6 12" id="KW-0418">Kinase</keyword>
<dbReference type="SUPFAM" id="SSF47384">
    <property type="entry name" value="Homodimeric domain of signal transducing histidine kinase"/>
    <property type="match status" value="1"/>
</dbReference>
<feature type="domain" description="Histidine kinase" evidence="10">
    <location>
        <begin position="583"/>
        <end position="797"/>
    </location>
</feature>
<organism evidence="12">
    <name type="scientific">Cupriavidus pinatubonensis (strain JMP 134 / LMG 1197)</name>
    <name type="common">Cupriavidus necator (strain JMP 134)</name>
    <dbReference type="NCBI Taxonomy" id="264198"/>
    <lineage>
        <taxon>Bacteria</taxon>
        <taxon>Pseudomonadati</taxon>
        <taxon>Pseudomonadota</taxon>
        <taxon>Betaproteobacteria</taxon>
        <taxon>Burkholderiales</taxon>
        <taxon>Burkholderiaceae</taxon>
        <taxon>Cupriavidus</taxon>
    </lineage>
</organism>
<dbReference type="HOGENOM" id="CLU_016084_0_0_4"/>
<evidence type="ECO:0000256" key="4">
    <source>
        <dbReference type="ARBA" id="ARBA00022679"/>
    </source>
</evidence>
<keyword evidence="5" id="KW-0547">Nucleotide-binding</keyword>
<evidence type="ECO:0000259" key="11">
    <source>
        <dbReference type="PROSITE" id="PS50113"/>
    </source>
</evidence>
<dbReference type="OrthoDB" id="9806704at2"/>
<dbReference type="Gene3D" id="3.30.565.10">
    <property type="entry name" value="Histidine kinase-like ATPase, C-terminal domain"/>
    <property type="match status" value="1"/>
</dbReference>
<dbReference type="Pfam" id="PF05226">
    <property type="entry name" value="CHASE2"/>
    <property type="match status" value="1"/>
</dbReference>
<dbReference type="GO" id="GO:0005524">
    <property type="term" value="F:ATP binding"/>
    <property type="evidence" value="ECO:0007669"/>
    <property type="project" value="UniProtKB-KW"/>
</dbReference>
<dbReference type="GO" id="GO:0007234">
    <property type="term" value="P:osmosensory signaling via phosphorelay pathway"/>
    <property type="evidence" value="ECO:0007669"/>
    <property type="project" value="TreeGrafter"/>
</dbReference>
<sequence length="799" mass="85067">MTPVSASGKSGRRAPDAAFGRRTLVEWALLLAAVLALVTVVARHGWAERADLAIYDLSIQAQHHAARDDIVIVAIDDASITAIGRWPWRRTVLAALVDRIAAGQPRVIGMDVILTERDTRYPKDDAVLARSFAAAGNVVLPALAESSANGMVVRYPLAGLRADVGHINLTVDADGVARQLYLLEGPAPVKQAGLPHVAVVMASWGRTQPPVVSYRHEPASVIDAFGWERRYRLRIPFAGPPGTFARVSARDLLEGRIDPAIFRDKAVLFGAIATGMGDVLPTPVARDGRGMSGVEILANTVQTLLDNDAIVVVPRAWQVACTVLAILAAALAALVLTPRGALLATGVMVAVLLGGPPLLLAGARLWFAPAAALLGCLMFYPLWSWRRQEAALRFLAQELARHEREPDLPSASTAIGATLESRMRAVYRMSSRLHDLRRFLADGLESLPEPTVICNLEGGVLLANRRCVALVPGVLGAGNGSIAQSGHADMDGGARPDIRAVIAVLFAAPEPALEYWQALHARSTAAGGLDDGIELAARNERRYLMHGAPLHDEQGSVAGLIVSFIDITAIRVAERQREQMLRFLSHDMRSPQASILALIDLHRGAAGDGPPAELLTRIGAHARRTMSLADDFIRVARAETQPLALQDVDLAGLVLDATDEMWALANAGGVQLNVHVPNDPAMVRAEPALLVRAIGNLVSNAIKFSPRGAAVMVALQAEPDRFVVSVSDHGPGIPLAKQQRLFAPFARLHEHEAGAPAGSGLGLVLAKTVVERHGGNIRVASDAGARATFSLHLPTSPCY</sequence>
<dbReference type="CDD" id="cd00075">
    <property type="entry name" value="HATPase"/>
    <property type="match status" value="1"/>
</dbReference>
<dbReference type="GO" id="GO:0030295">
    <property type="term" value="F:protein kinase activator activity"/>
    <property type="evidence" value="ECO:0007669"/>
    <property type="project" value="TreeGrafter"/>
</dbReference>
<proteinExistence type="predicted"/>
<keyword evidence="7 12" id="KW-0067">ATP-binding</keyword>
<evidence type="ECO:0000256" key="2">
    <source>
        <dbReference type="ARBA" id="ARBA00012438"/>
    </source>
</evidence>
<protein>
    <recommendedName>
        <fullName evidence="2">histidine kinase</fullName>
        <ecNumber evidence="2">2.7.13.3</ecNumber>
    </recommendedName>
</protein>
<dbReference type="KEGG" id="reu:Reut_B4941"/>
<dbReference type="InterPro" id="IPR000700">
    <property type="entry name" value="PAS-assoc_C"/>
</dbReference>
<feature type="domain" description="PAC" evidence="11">
    <location>
        <begin position="529"/>
        <end position="579"/>
    </location>
</feature>
<dbReference type="eggNOG" id="COG2205">
    <property type="taxonomic scope" value="Bacteria"/>
</dbReference>
<dbReference type="Pfam" id="PF08448">
    <property type="entry name" value="PAS_4"/>
    <property type="match status" value="1"/>
</dbReference>
<dbReference type="InterPro" id="IPR050351">
    <property type="entry name" value="BphY/WalK/GraS-like"/>
</dbReference>
<dbReference type="SUPFAM" id="SSF55785">
    <property type="entry name" value="PYP-like sensor domain (PAS domain)"/>
    <property type="match status" value="1"/>
</dbReference>
<dbReference type="InterPro" id="IPR003661">
    <property type="entry name" value="HisK_dim/P_dom"/>
</dbReference>
<keyword evidence="3" id="KW-0597">Phosphoprotein</keyword>
<dbReference type="InterPro" id="IPR003594">
    <property type="entry name" value="HATPase_dom"/>
</dbReference>
<dbReference type="InterPro" id="IPR013656">
    <property type="entry name" value="PAS_4"/>
</dbReference>
<name>Q46RE5_CUPPJ</name>
<accession>Q46RE5</accession>
<dbReference type="InterPro" id="IPR036890">
    <property type="entry name" value="HATPase_C_sf"/>
</dbReference>
<keyword evidence="4" id="KW-0808">Transferase</keyword>
<keyword evidence="9" id="KW-1133">Transmembrane helix</keyword>
<feature type="transmembrane region" description="Helical" evidence="9">
    <location>
        <begin position="341"/>
        <end position="359"/>
    </location>
</feature>
<dbReference type="SUPFAM" id="SSF55874">
    <property type="entry name" value="ATPase domain of HSP90 chaperone/DNA topoisomerase II/histidine kinase"/>
    <property type="match status" value="1"/>
</dbReference>
<keyword evidence="8" id="KW-0902">Two-component regulatory system</keyword>
<evidence type="ECO:0000259" key="10">
    <source>
        <dbReference type="PROSITE" id="PS50109"/>
    </source>
</evidence>
<dbReference type="InterPro" id="IPR035965">
    <property type="entry name" value="PAS-like_dom_sf"/>
</dbReference>
<evidence type="ECO:0000256" key="9">
    <source>
        <dbReference type="SAM" id="Phobius"/>
    </source>
</evidence>
<dbReference type="EC" id="2.7.13.3" evidence="2"/>
<feature type="transmembrane region" description="Helical" evidence="9">
    <location>
        <begin position="365"/>
        <end position="383"/>
    </location>
</feature>
<dbReference type="SMART" id="SM00387">
    <property type="entry name" value="HATPase_c"/>
    <property type="match status" value="1"/>
</dbReference>
<dbReference type="PIRSF" id="PIRSF037347">
    <property type="entry name" value="STHK_CHASE2_PAS_prd"/>
    <property type="match status" value="1"/>
</dbReference>
<comment type="catalytic activity">
    <reaction evidence="1">
        <text>ATP + protein L-histidine = ADP + protein N-phospho-L-histidine.</text>
        <dbReference type="EC" id="2.7.13.3"/>
    </reaction>
</comment>
<dbReference type="SMART" id="SM01080">
    <property type="entry name" value="CHASE2"/>
    <property type="match status" value="1"/>
</dbReference>
<dbReference type="PANTHER" id="PTHR42878:SF7">
    <property type="entry name" value="SENSOR HISTIDINE KINASE GLRK"/>
    <property type="match status" value="1"/>
</dbReference>
<dbReference type="CDD" id="cd00082">
    <property type="entry name" value="HisKA"/>
    <property type="match status" value="1"/>
</dbReference>
<gene>
    <name evidence="12" type="ordered locus">Reut_B4941</name>
</gene>
<dbReference type="PROSITE" id="PS50109">
    <property type="entry name" value="HIS_KIN"/>
    <property type="match status" value="1"/>
</dbReference>
<dbReference type="InterPro" id="IPR004358">
    <property type="entry name" value="Sig_transdc_His_kin-like_C"/>
</dbReference>
<dbReference type="GO" id="GO:0000155">
    <property type="term" value="F:phosphorelay sensor kinase activity"/>
    <property type="evidence" value="ECO:0007669"/>
    <property type="project" value="InterPro"/>
</dbReference>
<dbReference type="STRING" id="264198.Reut_B4941"/>
<keyword evidence="9" id="KW-0472">Membrane</keyword>
<evidence type="ECO:0000256" key="5">
    <source>
        <dbReference type="ARBA" id="ARBA00022741"/>
    </source>
</evidence>
<dbReference type="GO" id="GO:0000156">
    <property type="term" value="F:phosphorelay response regulator activity"/>
    <property type="evidence" value="ECO:0007669"/>
    <property type="project" value="TreeGrafter"/>
</dbReference>
<evidence type="ECO:0000256" key="6">
    <source>
        <dbReference type="ARBA" id="ARBA00022777"/>
    </source>
</evidence>